<dbReference type="Gene3D" id="1.10.287.110">
    <property type="entry name" value="DnaJ domain"/>
    <property type="match status" value="1"/>
</dbReference>
<feature type="transmembrane region" description="Helical" evidence="1">
    <location>
        <begin position="167"/>
        <end position="188"/>
    </location>
</feature>
<dbReference type="AlphaFoldDB" id="A0AAW0F3L9"/>
<dbReference type="Proteomes" id="UP001430356">
    <property type="component" value="Unassembled WGS sequence"/>
</dbReference>
<dbReference type="InterPro" id="IPR036869">
    <property type="entry name" value="J_dom_sf"/>
</dbReference>
<keyword evidence="1" id="KW-1133">Transmembrane helix</keyword>
<evidence type="ECO:0000256" key="1">
    <source>
        <dbReference type="SAM" id="Phobius"/>
    </source>
</evidence>
<evidence type="ECO:0000313" key="2">
    <source>
        <dbReference type="EMBL" id="KAK7200401.1"/>
    </source>
</evidence>
<protein>
    <recommendedName>
        <fullName evidence="4">J domain-containing protein</fullName>
    </recommendedName>
</protein>
<accession>A0AAW0F3L9</accession>
<organism evidence="2 3">
    <name type="scientific">Novymonas esmeraldas</name>
    <dbReference type="NCBI Taxonomy" id="1808958"/>
    <lineage>
        <taxon>Eukaryota</taxon>
        <taxon>Discoba</taxon>
        <taxon>Euglenozoa</taxon>
        <taxon>Kinetoplastea</taxon>
        <taxon>Metakinetoplastina</taxon>
        <taxon>Trypanosomatida</taxon>
        <taxon>Trypanosomatidae</taxon>
        <taxon>Novymonas</taxon>
    </lineage>
</organism>
<sequence>MRACAVVLGRRTAAAAVATSASPRLHGTALRTSASRAPALLLLTSTRGGMHTVGPALGEQRRTQYAQMPGKRDQEAFLTQFDPLEVLDLPSDSTVEEIDAAFEAAKAKYAPNGKYPDAKMVERVFRAHEILKDPDSPYYLKAHSSQTDRQRLQFQLLPKGKRRFVEFQVALLMLIVFGVAVLVIKLVLRPMNRSLRAATR</sequence>
<dbReference type="EMBL" id="JAECZO010000005">
    <property type="protein sequence ID" value="KAK7200401.1"/>
    <property type="molecule type" value="Genomic_DNA"/>
</dbReference>
<keyword evidence="3" id="KW-1185">Reference proteome</keyword>
<comment type="caution">
    <text evidence="2">The sequence shown here is derived from an EMBL/GenBank/DDBJ whole genome shotgun (WGS) entry which is preliminary data.</text>
</comment>
<name>A0AAW0F3L9_9TRYP</name>
<evidence type="ECO:0008006" key="4">
    <source>
        <dbReference type="Google" id="ProtNLM"/>
    </source>
</evidence>
<keyword evidence="1" id="KW-0472">Membrane</keyword>
<gene>
    <name evidence="2" type="ORF">NESM_000094200</name>
</gene>
<dbReference type="SUPFAM" id="SSF46565">
    <property type="entry name" value="Chaperone J-domain"/>
    <property type="match status" value="1"/>
</dbReference>
<keyword evidence="1" id="KW-0812">Transmembrane</keyword>
<evidence type="ECO:0000313" key="3">
    <source>
        <dbReference type="Proteomes" id="UP001430356"/>
    </source>
</evidence>
<proteinExistence type="predicted"/>
<reference evidence="2 3" key="1">
    <citation type="journal article" date="2021" name="MBio">
        <title>A New Model Trypanosomatid, Novymonas esmeraldas: Genomic Perception of Its 'Candidatus Pandoraea novymonadis' Endosymbiont.</title>
        <authorList>
            <person name="Zakharova A."/>
            <person name="Saura A."/>
            <person name="Butenko A."/>
            <person name="Podesvova L."/>
            <person name="Warmusova S."/>
            <person name="Kostygov A.Y."/>
            <person name="Nenarokova A."/>
            <person name="Lukes J."/>
            <person name="Opperdoes F.R."/>
            <person name="Yurchenko V."/>
        </authorList>
    </citation>
    <scope>NUCLEOTIDE SEQUENCE [LARGE SCALE GENOMIC DNA]</scope>
    <source>
        <strain evidence="2 3">E262AT.01</strain>
    </source>
</reference>